<proteinExistence type="predicted"/>
<reference evidence="2" key="1">
    <citation type="journal article" date="2019" name="Int. J. Syst. Evol. Microbiol.">
        <title>The Global Catalogue of Microorganisms (GCM) 10K type strain sequencing project: providing services to taxonomists for standard genome sequencing and annotation.</title>
        <authorList>
            <consortium name="The Broad Institute Genomics Platform"/>
            <consortium name="The Broad Institute Genome Sequencing Center for Infectious Disease"/>
            <person name="Wu L."/>
            <person name="Ma J."/>
        </authorList>
    </citation>
    <scope>NUCLEOTIDE SEQUENCE [LARGE SCALE GENOMIC DNA]</scope>
    <source>
        <strain evidence="2">NBRC 110044</strain>
    </source>
</reference>
<gene>
    <name evidence="1" type="ORF">GCM10007907_33970</name>
</gene>
<accession>A0ABQ5YLK0</accession>
<protein>
    <submittedName>
        <fullName evidence="1">Uncharacterized protein</fullName>
    </submittedName>
</protein>
<keyword evidence="2" id="KW-1185">Reference proteome</keyword>
<comment type="caution">
    <text evidence="1">The sequence shown here is derived from an EMBL/GenBank/DDBJ whole genome shotgun (WGS) entry which is preliminary data.</text>
</comment>
<dbReference type="RefSeq" id="WP_284197682.1">
    <property type="nucleotide sequence ID" value="NZ_BSOG01000005.1"/>
</dbReference>
<name>A0ABQ5YLK0_9NEIS</name>
<organism evidence="1 2">
    <name type="scientific">Chitinimonas prasina</name>
    <dbReference type="NCBI Taxonomy" id="1434937"/>
    <lineage>
        <taxon>Bacteria</taxon>
        <taxon>Pseudomonadati</taxon>
        <taxon>Pseudomonadota</taxon>
        <taxon>Betaproteobacteria</taxon>
        <taxon>Neisseriales</taxon>
        <taxon>Chitinibacteraceae</taxon>
        <taxon>Chitinimonas</taxon>
    </lineage>
</organism>
<evidence type="ECO:0000313" key="1">
    <source>
        <dbReference type="EMBL" id="GLR14607.1"/>
    </source>
</evidence>
<dbReference type="Proteomes" id="UP001156706">
    <property type="component" value="Unassembled WGS sequence"/>
</dbReference>
<evidence type="ECO:0000313" key="2">
    <source>
        <dbReference type="Proteomes" id="UP001156706"/>
    </source>
</evidence>
<sequence length="280" mass="30223">MKQHELLWVANSPEWDDVRSVADKVSYKGDTMVVNYSGETEEGGRYAGSFEIALREGVQSVGGEYTVFSPKGSGEKFTQVVIFTLTGQIKSRKDGSHYFTGVWEESGVAQDFRLSPVAMKAGVQITREADSEGDDEDGGSILDGFDIATLPAALQGHLTALRRFETTLGHYRPLVLGVACLAEFDGWFHQLEPIVQAAGQVLERHRAGELEPDEAVAVLRDETSLVLEQCLDAGANLVLAPDDDALGSLATDLLALTENLRMATLREGYGLCAVLLGVAS</sequence>
<dbReference type="EMBL" id="BSOG01000005">
    <property type="protein sequence ID" value="GLR14607.1"/>
    <property type="molecule type" value="Genomic_DNA"/>
</dbReference>